<dbReference type="InterPro" id="IPR053521">
    <property type="entry name" value="McjB-like"/>
</dbReference>
<organism evidence="2 3">
    <name type="scientific">Lentzea jiangxiensis</name>
    <dbReference type="NCBI Taxonomy" id="641025"/>
    <lineage>
        <taxon>Bacteria</taxon>
        <taxon>Bacillati</taxon>
        <taxon>Actinomycetota</taxon>
        <taxon>Actinomycetes</taxon>
        <taxon>Pseudonocardiales</taxon>
        <taxon>Pseudonocardiaceae</taxon>
        <taxon>Lentzea</taxon>
    </lineage>
</organism>
<evidence type="ECO:0000313" key="2">
    <source>
        <dbReference type="EMBL" id="SDP57050.1"/>
    </source>
</evidence>
<gene>
    <name evidence="2" type="ORF">SAMN05421507_110204</name>
</gene>
<feature type="domain" description="Microcin J25-processing protein McjB C-terminal" evidence="1">
    <location>
        <begin position="25"/>
        <end position="127"/>
    </location>
</feature>
<evidence type="ECO:0000313" key="3">
    <source>
        <dbReference type="Proteomes" id="UP000199691"/>
    </source>
</evidence>
<accession>A0A1H0TTH2</accession>
<dbReference type="EMBL" id="FNIX01000010">
    <property type="protein sequence ID" value="SDP57050.1"/>
    <property type="molecule type" value="Genomic_DNA"/>
</dbReference>
<dbReference type="Proteomes" id="UP000199691">
    <property type="component" value="Unassembled WGS sequence"/>
</dbReference>
<reference evidence="3" key="1">
    <citation type="submission" date="2016-10" db="EMBL/GenBank/DDBJ databases">
        <authorList>
            <person name="Varghese N."/>
            <person name="Submissions S."/>
        </authorList>
    </citation>
    <scope>NUCLEOTIDE SEQUENCE [LARGE SCALE GENOMIC DNA]</scope>
    <source>
        <strain evidence="3">CGMCC 4.6609</strain>
    </source>
</reference>
<keyword evidence="3" id="KW-1185">Reference proteome</keyword>
<dbReference type="NCBIfam" id="NF033537">
    <property type="entry name" value="lasso_biosyn_B2"/>
    <property type="match status" value="1"/>
</dbReference>
<dbReference type="AlphaFoldDB" id="A0A1H0TTH2"/>
<name>A0A1H0TTH2_9PSEU</name>
<dbReference type="STRING" id="641025.SAMN05421507_110204"/>
<proteinExistence type="predicted"/>
<protein>
    <submittedName>
        <fullName evidence="2">Transglutaminase-like superfamily protein</fullName>
    </submittedName>
</protein>
<dbReference type="RefSeq" id="WP_090100307.1">
    <property type="nucleotide sequence ID" value="NZ_FNIX01000010.1"/>
</dbReference>
<dbReference type="InterPro" id="IPR032708">
    <property type="entry name" value="McjB_C"/>
</dbReference>
<dbReference type="Pfam" id="PF13471">
    <property type="entry name" value="Transglut_core3"/>
    <property type="match status" value="1"/>
</dbReference>
<sequence length="141" mass="14910">MKAKATALTRPAAGTIRGVPASAAVLVARVLGTRSPQRIRRVLTAVSKGARPATYEEAAAAHRAVLASSVMVAGDGCLPRSIAVALLCRLRGRWPMWHVGAQIHPFRAHAWVEAEGRAVGETGDMSRWKSLITVGPRGGSR</sequence>
<evidence type="ECO:0000259" key="1">
    <source>
        <dbReference type="Pfam" id="PF13471"/>
    </source>
</evidence>
<dbReference type="OrthoDB" id="583768at2"/>